<evidence type="ECO:0000256" key="6">
    <source>
        <dbReference type="ARBA" id="ARBA00023295"/>
    </source>
</evidence>
<feature type="chain" id="PRO_5026022245" description="glucan endo-1,3-beta-D-glucosidase" evidence="10">
    <location>
        <begin position="25"/>
        <end position="1056"/>
    </location>
</feature>
<evidence type="ECO:0000313" key="13">
    <source>
        <dbReference type="EMBL" id="KAF1983908.1"/>
    </source>
</evidence>
<dbReference type="EC" id="3.2.1.39" evidence="3"/>
<evidence type="ECO:0000256" key="10">
    <source>
        <dbReference type="SAM" id="SignalP"/>
    </source>
</evidence>
<keyword evidence="8" id="KW-0624">Polysaccharide degradation</keyword>
<dbReference type="OrthoDB" id="4473401at2759"/>
<sequence length="1056" mass="111731">MAPQKPMARRILLSLLLAPSLIQSRPAFWPESESTDNSIPRYPEYGHPPAAVSVIQWTATSSDDCFSSSDYPTAPAPPPTTAATSSSLEIPPPPSSIVGPTTSSEAPPPPPPSNETVVISTIVTSSIFLSDSTTTTTTEFITQTSTIIVEPALSSSSSSFASVPFPVNSSTVVFPTALLPVPLSSSFLSTGPVSLSQTVPGAFYPIPSSSSNSTTAAFTTTVSSLGTVPAVTLPSSSLNYTVLYQSVSPGVFVPITLPITTTYTSSIPTLQSTSATADPATLGTVKTSLEDGGRTSVIPFNTTVLPSASQTLEPITTSLGTASFTPTVGTASNVFQAMATGSVESLVGSRSDHPLPKLGINSQTKPVGTNKFYANFFLGGQNMSSFTYPYSVSWAKGNGASGSWGLAVSHTNADQVVFGEGDPASYYINPLGIQSMVLSAVELTSTTTLTTSEVEAFSINVHLSADAISDPLVTFPLVQGMGFITGVYHGATPIIQSGVLFDTLEYTGSLFGGSTFKYHAGLKDGSTWCLYVTPDGSEGAPPFTFTSGGTISGPAGFFGTVQITKLPSSDTDQDVYDASAGVYAQNASISATVDGSTASYTLAWGKGGQDSRTLLMFALPHHIESFDPNVMTALITDIQLKTTTKGMATLIYSDFFTMIEDSLPDAIGFQPWSAGLGNVKVASVTAANAINNAAASELNQDMDAQTNLDSMYFSGKGLAKFAGVIYAANDLASNSNLAAAGLQKLTAAFSTFVNNNQVYPLVYDTVWGGVVSTGTYVTGDAGRDFGNTYYNDHHFHYGYFVYSAAVIAYLDPSWLESDGGKNKQWVDMLVRDYANPSADDPEFPFQRNYDWYHGHSWAKGLFESGDGKDEESSSEDAFSTYALKMWGKVTGDANMEARGNLQLAVTARALRNYFLLESNNENQPAEFIGNKVTGILFDNKVDHTTYFGTAVEYIQGIHMIPLNPSSSYTRPVTFVEQEWDTYFSDTPTSAAGVPASSIQDGWRGILMANYALVDPSASFAFFNSPDFNNAWLDGGASRTWYLAYAAGLGGAWAATT</sequence>
<evidence type="ECO:0000313" key="14">
    <source>
        <dbReference type="Proteomes" id="UP000800041"/>
    </source>
</evidence>
<dbReference type="GO" id="GO:0009986">
    <property type="term" value="C:cell surface"/>
    <property type="evidence" value="ECO:0007669"/>
    <property type="project" value="TreeGrafter"/>
</dbReference>
<dbReference type="GO" id="GO:0000272">
    <property type="term" value="P:polysaccharide catabolic process"/>
    <property type="evidence" value="ECO:0007669"/>
    <property type="project" value="UniProtKB-KW"/>
</dbReference>
<feature type="signal peptide" evidence="10">
    <location>
        <begin position="1"/>
        <end position="24"/>
    </location>
</feature>
<reference evidence="13" key="1">
    <citation type="journal article" date="2020" name="Stud. Mycol.">
        <title>101 Dothideomycetes genomes: a test case for predicting lifestyles and emergence of pathogens.</title>
        <authorList>
            <person name="Haridas S."/>
            <person name="Albert R."/>
            <person name="Binder M."/>
            <person name="Bloem J."/>
            <person name="Labutti K."/>
            <person name="Salamov A."/>
            <person name="Andreopoulos B."/>
            <person name="Baker S."/>
            <person name="Barry K."/>
            <person name="Bills G."/>
            <person name="Bluhm B."/>
            <person name="Cannon C."/>
            <person name="Castanera R."/>
            <person name="Culley D."/>
            <person name="Daum C."/>
            <person name="Ezra D."/>
            <person name="Gonzalez J."/>
            <person name="Henrissat B."/>
            <person name="Kuo A."/>
            <person name="Liang C."/>
            <person name="Lipzen A."/>
            <person name="Lutzoni F."/>
            <person name="Magnuson J."/>
            <person name="Mondo S."/>
            <person name="Nolan M."/>
            <person name="Ohm R."/>
            <person name="Pangilinan J."/>
            <person name="Park H.-J."/>
            <person name="Ramirez L."/>
            <person name="Alfaro M."/>
            <person name="Sun H."/>
            <person name="Tritt A."/>
            <person name="Yoshinaga Y."/>
            <person name="Zwiers L.-H."/>
            <person name="Turgeon B."/>
            <person name="Goodwin S."/>
            <person name="Spatafora J."/>
            <person name="Crous P."/>
            <person name="Grigoriev I."/>
        </authorList>
    </citation>
    <scope>NUCLEOTIDE SEQUENCE</scope>
    <source>
        <strain evidence="13">CBS 113979</strain>
    </source>
</reference>
<accession>A0A6G1GT34</accession>
<evidence type="ECO:0000259" key="11">
    <source>
        <dbReference type="Pfam" id="PF03639"/>
    </source>
</evidence>
<keyword evidence="14" id="KW-1185">Reference proteome</keyword>
<dbReference type="EMBL" id="ML977171">
    <property type="protein sequence ID" value="KAF1983908.1"/>
    <property type="molecule type" value="Genomic_DNA"/>
</dbReference>
<keyword evidence="4 13" id="KW-0378">Hydrolase</keyword>
<dbReference type="InterPro" id="IPR040720">
    <property type="entry name" value="GH81_C"/>
</dbReference>
<dbReference type="PROSITE" id="PS52008">
    <property type="entry name" value="GH81"/>
    <property type="match status" value="1"/>
</dbReference>
<feature type="domain" description="Glycosyl hydrolase family 81 N-terminal" evidence="11">
    <location>
        <begin position="353"/>
        <end position="673"/>
    </location>
</feature>
<name>A0A6G1GT34_9PEZI</name>
<feature type="domain" description="Glycosyl hydrolase family 81 C-terminal" evidence="12">
    <location>
        <begin position="684"/>
        <end position="1042"/>
    </location>
</feature>
<dbReference type="Gene3D" id="1.10.287.1170">
    <property type="entry name" value="glycoside hydrolase family 81 endo-[beta] glucanase"/>
    <property type="match status" value="1"/>
</dbReference>
<evidence type="ECO:0000256" key="5">
    <source>
        <dbReference type="ARBA" id="ARBA00023277"/>
    </source>
</evidence>
<comment type="catalytic activity">
    <reaction evidence="1">
        <text>Hydrolysis of (1-&gt;3)-beta-D-glucosidic linkages in (1-&gt;3)-beta-D-glucans.</text>
        <dbReference type="EC" id="3.2.1.39"/>
    </reaction>
</comment>
<evidence type="ECO:0000256" key="1">
    <source>
        <dbReference type="ARBA" id="ARBA00000382"/>
    </source>
</evidence>
<dbReference type="FunFam" id="2.70.98.30:FF:000006">
    <property type="entry name" value="Endo-1,3-beta-glucanase Engl1"/>
    <property type="match status" value="1"/>
</dbReference>
<dbReference type="Gene3D" id="2.70.98.30">
    <property type="entry name" value="Golgi alpha-mannosidase II, domain 4"/>
    <property type="match status" value="1"/>
</dbReference>
<keyword evidence="10" id="KW-0732">Signal</keyword>
<organism evidence="13 14">
    <name type="scientific">Aulographum hederae CBS 113979</name>
    <dbReference type="NCBI Taxonomy" id="1176131"/>
    <lineage>
        <taxon>Eukaryota</taxon>
        <taxon>Fungi</taxon>
        <taxon>Dikarya</taxon>
        <taxon>Ascomycota</taxon>
        <taxon>Pezizomycotina</taxon>
        <taxon>Dothideomycetes</taxon>
        <taxon>Pleosporomycetidae</taxon>
        <taxon>Aulographales</taxon>
        <taxon>Aulographaceae</taxon>
    </lineage>
</organism>
<keyword evidence="7" id="KW-0961">Cell wall biogenesis/degradation</keyword>
<evidence type="ECO:0000259" key="12">
    <source>
        <dbReference type="Pfam" id="PF17652"/>
    </source>
</evidence>
<protein>
    <recommendedName>
        <fullName evidence="3">glucan endo-1,3-beta-D-glucosidase</fullName>
        <ecNumber evidence="3">3.2.1.39</ecNumber>
    </recommendedName>
</protein>
<dbReference type="PANTHER" id="PTHR31983">
    <property type="entry name" value="ENDO-1,3(4)-BETA-GLUCANASE 1"/>
    <property type="match status" value="1"/>
</dbReference>
<proteinExistence type="inferred from homology"/>
<evidence type="ECO:0000256" key="2">
    <source>
        <dbReference type="ARBA" id="ARBA00010730"/>
    </source>
</evidence>
<evidence type="ECO:0000256" key="3">
    <source>
        <dbReference type="ARBA" id="ARBA00012780"/>
    </source>
</evidence>
<evidence type="ECO:0000256" key="9">
    <source>
        <dbReference type="SAM" id="MobiDB-lite"/>
    </source>
</evidence>
<feature type="region of interest" description="Disordered" evidence="9">
    <location>
        <begin position="66"/>
        <end position="115"/>
    </location>
</feature>
<dbReference type="Pfam" id="PF03639">
    <property type="entry name" value="Glyco_hydro_81"/>
    <property type="match status" value="1"/>
</dbReference>
<dbReference type="InterPro" id="IPR040451">
    <property type="entry name" value="GH81_N"/>
</dbReference>
<dbReference type="AlphaFoldDB" id="A0A6G1GT34"/>
<evidence type="ECO:0000256" key="4">
    <source>
        <dbReference type="ARBA" id="ARBA00022801"/>
    </source>
</evidence>
<dbReference type="GO" id="GO:0052861">
    <property type="term" value="F:endo-1,3(4)-beta-glucanase activity"/>
    <property type="evidence" value="ECO:0007669"/>
    <property type="project" value="InterPro"/>
</dbReference>
<dbReference type="PANTHER" id="PTHR31983:SF0">
    <property type="entry name" value="GLUCAN ENDO-1,3-BETA-D-GLUCOSIDASE 2"/>
    <property type="match status" value="1"/>
</dbReference>
<dbReference type="GO" id="GO:0071555">
    <property type="term" value="P:cell wall organization"/>
    <property type="evidence" value="ECO:0007669"/>
    <property type="project" value="UniProtKB-KW"/>
</dbReference>
<dbReference type="Pfam" id="PF17652">
    <property type="entry name" value="Glyco_hydro81C"/>
    <property type="match status" value="1"/>
</dbReference>
<comment type="similarity">
    <text evidence="2">Belongs to the glycosyl hydrolase 81 family.</text>
</comment>
<keyword evidence="5" id="KW-0119">Carbohydrate metabolism</keyword>
<evidence type="ECO:0000256" key="7">
    <source>
        <dbReference type="ARBA" id="ARBA00023316"/>
    </source>
</evidence>
<dbReference type="Proteomes" id="UP000800041">
    <property type="component" value="Unassembled WGS sequence"/>
</dbReference>
<dbReference type="GO" id="GO:0042973">
    <property type="term" value="F:glucan endo-1,3-beta-D-glucosidase activity"/>
    <property type="evidence" value="ECO:0007669"/>
    <property type="project" value="UniProtKB-EC"/>
</dbReference>
<dbReference type="Gene3D" id="1.20.5.420">
    <property type="entry name" value="Immunoglobulin FC, subunit C"/>
    <property type="match status" value="1"/>
</dbReference>
<dbReference type="FunFam" id="1.10.287.1170:FF:000001">
    <property type="entry name" value="Endo-1,3-beta-glucanase Engl1"/>
    <property type="match status" value="1"/>
</dbReference>
<evidence type="ECO:0000256" key="8">
    <source>
        <dbReference type="ARBA" id="ARBA00023326"/>
    </source>
</evidence>
<dbReference type="InterPro" id="IPR005200">
    <property type="entry name" value="Endo-beta-glucanase"/>
</dbReference>
<keyword evidence="6" id="KW-0326">Glycosidase</keyword>
<gene>
    <name evidence="13" type="ORF">K402DRAFT_406380</name>
</gene>